<keyword evidence="2" id="KW-1133">Transmembrane helix</keyword>
<gene>
    <name evidence="3" type="ORF">SCOCK_420063</name>
</gene>
<name>A0A9W4GVB9_9ACTN</name>
<protein>
    <submittedName>
        <fullName evidence="3">Uncharacterized protein</fullName>
    </submittedName>
</protein>
<comment type="caution">
    <text evidence="3">The sequence shown here is derived from an EMBL/GenBank/DDBJ whole genome shotgun (WGS) entry which is preliminary data.</text>
</comment>
<dbReference type="RefSeq" id="WP_251495162.1">
    <property type="nucleotide sequence ID" value="NZ_CAJSLV010000073.1"/>
</dbReference>
<feature type="region of interest" description="Disordered" evidence="1">
    <location>
        <begin position="173"/>
        <end position="199"/>
    </location>
</feature>
<feature type="transmembrane region" description="Helical" evidence="2">
    <location>
        <begin position="12"/>
        <end position="33"/>
    </location>
</feature>
<dbReference type="EMBL" id="CAJSLV010000073">
    <property type="protein sequence ID" value="CAG6396562.1"/>
    <property type="molecule type" value="Genomic_DNA"/>
</dbReference>
<feature type="transmembrane region" description="Helical" evidence="2">
    <location>
        <begin position="210"/>
        <end position="231"/>
    </location>
</feature>
<evidence type="ECO:0000256" key="2">
    <source>
        <dbReference type="SAM" id="Phobius"/>
    </source>
</evidence>
<sequence length="373" mass="39429">MEFTIRGRLRRRAAGLLCTAGAGVAGLAGWTAVRGMPSGLAGPLCVLGIAALCAVRGAADLRRSRRPFRLRVDGFGLTLHDAELSWEQVDAVALEYRDSGGDSGPAEPRLVLWTAPGVKLPRAADRGYDAWFAAALGVLREERVRYTLLDTADLDQPLSALGAALAEHGGAHFETAPRSVRTPTPVSVAGPEQRSPAHPGQVFTAPGRPLPWVCLLVVALACTEPLAGLLAGQPWPAPIGLLGPDFAVAAAAWWAVLRLYGRWRRPRRLRVGPEGLAVRVSPGGPEVRFGWPQVAALTVGPHPATPDAHTWLTVWPLPGTYVPPEAARHLVDGHQACPLAPLDRLPGGPDALLPAIRTFAGERLSLPGPATSH</sequence>
<keyword evidence="2" id="KW-0472">Membrane</keyword>
<evidence type="ECO:0000256" key="1">
    <source>
        <dbReference type="SAM" id="MobiDB-lite"/>
    </source>
</evidence>
<keyword evidence="4" id="KW-1185">Reference proteome</keyword>
<accession>A0A9W4GVB9</accession>
<evidence type="ECO:0000313" key="4">
    <source>
        <dbReference type="Proteomes" id="UP001152519"/>
    </source>
</evidence>
<dbReference type="Proteomes" id="UP001152519">
    <property type="component" value="Unassembled WGS sequence"/>
</dbReference>
<proteinExistence type="predicted"/>
<dbReference type="AlphaFoldDB" id="A0A9W4GVB9"/>
<feature type="transmembrane region" description="Helical" evidence="2">
    <location>
        <begin position="237"/>
        <end position="260"/>
    </location>
</feature>
<organism evidence="3 4">
    <name type="scientific">Actinacidiphila cocklensis</name>
    <dbReference type="NCBI Taxonomy" id="887465"/>
    <lineage>
        <taxon>Bacteria</taxon>
        <taxon>Bacillati</taxon>
        <taxon>Actinomycetota</taxon>
        <taxon>Actinomycetes</taxon>
        <taxon>Kitasatosporales</taxon>
        <taxon>Streptomycetaceae</taxon>
        <taxon>Actinacidiphila</taxon>
    </lineage>
</organism>
<feature type="transmembrane region" description="Helical" evidence="2">
    <location>
        <begin position="39"/>
        <end position="59"/>
    </location>
</feature>
<keyword evidence="2" id="KW-0812">Transmembrane</keyword>
<reference evidence="3" key="1">
    <citation type="submission" date="2021-05" db="EMBL/GenBank/DDBJ databases">
        <authorList>
            <person name="Arsene-Ploetze F."/>
        </authorList>
    </citation>
    <scope>NUCLEOTIDE SEQUENCE</scope>
    <source>
        <strain evidence="3">DSM 42138</strain>
    </source>
</reference>
<evidence type="ECO:0000313" key="3">
    <source>
        <dbReference type="EMBL" id="CAG6396562.1"/>
    </source>
</evidence>